<dbReference type="GO" id="GO:0006952">
    <property type="term" value="P:defense response"/>
    <property type="evidence" value="ECO:0007669"/>
    <property type="project" value="UniProtKB-ARBA"/>
</dbReference>
<dbReference type="FunFam" id="3.30.200.20:FF:000432">
    <property type="entry name" value="LRR receptor-like serine/threonine-protein kinase EFR"/>
    <property type="match status" value="1"/>
</dbReference>
<keyword evidence="12 14" id="KW-0472">Membrane</keyword>
<dbReference type="InterPro" id="IPR008271">
    <property type="entry name" value="Ser/Thr_kinase_AS"/>
</dbReference>
<name>A0A314KWK6_NICAT</name>
<dbReference type="InterPro" id="IPR011009">
    <property type="entry name" value="Kinase-like_dom_sf"/>
</dbReference>
<dbReference type="Proteomes" id="UP000187609">
    <property type="component" value="Unassembled WGS sequence"/>
</dbReference>
<evidence type="ECO:0000256" key="2">
    <source>
        <dbReference type="ARBA" id="ARBA00008684"/>
    </source>
</evidence>
<evidence type="ECO:0000256" key="8">
    <source>
        <dbReference type="ARBA" id="ARBA00022741"/>
    </source>
</evidence>
<dbReference type="InterPro" id="IPR013210">
    <property type="entry name" value="LRR_N_plant-typ"/>
</dbReference>
<keyword evidence="9" id="KW-0418">Kinase</keyword>
<keyword evidence="10 13" id="KW-0067">ATP-binding</keyword>
<dbReference type="GO" id="GO:0051707">
    <property type="term" value="P:response to other organism"/>
    <property type="evidence" value="ECO:0007669"/>
    <property type="project" value="UniProtKB-ARBA"/>
</dbReference>
<dbReference type="Gene3D" id="3.80.10.10">
    <property type="entry name" value="Ribonuclease Inhibitor"/>
    <property type="match status" value="3"/>
</dbReference>
<evidence type="ECO:0000256" key="10">
    <source>
        <dbReference type="ARBA" id="ARBA00022840"/>
    </source>
</evidence>
<evidence type="ECO:0000256" key="5">
    <source>
        <dbReference type="ARBA" id="ARBA00022692"/>
    </source>
</evidence>
<evidence type="ECO:0000313" key="16">
    <source>
        <dbReference type="EMBL" id="OIT33064.1"/>
    </source>
</evidence>
<dbReference type="SUPFAM" id="SSF52058">
    <property type="entry name" value="L domain-like"/>
    <property type="match status" value="1"/>
</dbReference>
<dbReference type="SMR" id="A0A314KWK6"/>
<evidence type="ECO:0000256" key="1">
    <source>
        <dbReference type="ARBA" id="ARBA00004167"/>
    </source>
</evidence>
<keyword evidence="3" id="KW-0433">Leucine-rich repeat</keyword>
<dbReference type="PANTHER" id="PTHR27008">
    <property type="entry name" value="OS04G0122200 PROTEIN"/>
    <property type="match status" value="1"/>
</dbReference>
<dbReference type="GO" id="GO:0005524">
    <property type="term" value="F:ATP binding"/>
    <property type="evidence" value="ECO:0007669"/>
    <property type="project" value="UniProtKB-UniRule"/>
</dbReference>
<evidence type="ECO:0000256" key="4">
    <source>
        <dbReference type="ARBA" id="ARBA00022679"/>
    </source>
</evidence>
<comment type="subcellular location">
    <subcellularLocation>
        <location evidence="1">Membrane</location>
        <topology evidence="1">Single-pass membrane protein</topology>
    </subcellularLocation>
</comment>
<comment type="similarity">
    <text evidence="2">Belongs to the protein kinase superfamily. Ser/Thr protein kinase family.</text>
</comment>
<dbReference type="InterPro" id="IPR003591">
    <property type="entry name" value="Leu-rich_rpt_typical-subtyp"/>
</dbReference>
<dbReference type="Gene3D" id="3.30.200.20">
    <property type="entry name" value="Phosphorylase Kinase, domain 1"/>
    <property type="match status" value="1"/>
</dbReference>
<evidence type="ECO:0000313" key="17">
    <source>
        <dbReference type="Proteomes" id="UP000187609"/>
    </source>
</evidence>
<keyword evidence="4" id="KW-0808">Transferase</keyword>
<dbReference type="Gene3D" id="1.10.510.10">
    <property type="entry name" value="Transferase(Phosphotransferase) domain 1"/>
    <property type="match status" value="1"/>
</dbReference>
<dbReference type="InterPro" id="IPR001611">
    <property type="entry name" value="Leu-rich_rpt"/>
</dbReference>
<dbReference type="PROSITE" id="PS00107">
    <property type="entry name" value="PROTEIN_KINASE_ATP"/>
    <property type="match status" value="1"/>
</dbReference>
<dbReference type="Pfam" id="PF00560">
    <property type="entry name" value="LRR_1"/>
    <property type="match status" value="4"/>
</dbReference>
<evidence type="ECO:0000259" key="15">
    <source>
        <dbReference type="PROSITE" id="PS50011"/>
    </source>
</evidence>
<dbReference type="FunFam" id="3.80.10.10:FF:000095">
    <property type="entry name" value="LRR receptor-like serine/threonine-protein kinase GSO1"/>
    <property type="match status" value="1"/>
</dbReference>
<feature type="domain" description="Protein kinase" evidence="15">
    <location>
        <begin position="686"/>
        <end position="908"/>
    </location>
</feature>
<proteinExistence type="inferred from homology"/>
<dbReference type="Pfam" id="PF08263">
    <property type="entry name" value="LRRNT_2"/>
    <property type="match status" value="1"/>
</dbReference>
<gene>
    <name evidence="16" type="ORF">A4A49_16740</name>
</gene>
<dbReference type="EMBL" id="MJEQ01000950">
    <property type="protein sequence ID" value="OIT33064.1"/>
    <property type="molecule type" value="Genomic_DNA"/>
</dbReference>
<dbReference type="SMART" id="SM00220">
    <property type="entry name" value="S_TKc"/>
    <property type="match status" value="1"/>
</dbReference>
<protein>
    <submittedName>
        <fullName evidence="16">Receptor-like protein kinase</fullName>
    </submittedName>
</protein>
<dbReference type="SMART" id="SM00369">
    <property type="entry name" value="LRR_TYP"/>
    <property type="match status" value="7"/>
</dbReference>
<evidence type="ECO:0000256" key="13">
    <source>
        <dbReference type="PROSITE-ProRule" id="PRU10141"/>
    </source>
</evidence>
<dbReference type="Pfam" id="PF13855">
    <property type="entry name" value="LRR_8"/>
    <property type="match status" value="1"/>
</dbReference>
<feature type="binding site" evidence="13">
    <location>
        <position position="715"/>
    </location>
    <ligand>
        <name>ATP</name>
        <dbReference type="ChEBI" id="CHEBI:30616"/>
    </ligand>
</feature>
<dbReference type="InterPro" id="IPR055414">
    <property type="entry name" value="LRR_R13L4/SHOC2-like"/>
</dbReference>
<keyword evidence="6" id="KW-0732">Signal</keyword>
<evidence type="ECO:0000256" key="11">
    <source>
        <dbReference type="ARBA" id="ARBA00022989"/>
    </source>
</evidence>
<dbReference type="AlphaFoldDB" id="A0A314KWK6"/>
<dbReference type="Pfam" id="PF00069">
    <property type="entry name" value="Pkinase"/>
    <property type="match status" value="1"/>
</dbReference>
<sequence>MELPTKSFSFHTFLAIRAVILVLQLLLSFSLLHAAAAALSNETDKLALIGFKSQITEDPSGVVASWNESVDFCQWAGVRCSLRHERVISLNLQGQRLAGTISPHLGNLSFLNSLDLSENSLHGQIPQELSRLFRIQKLNLSFNLLGGGIPVNISHCVNLKSLVLERNYLVGQIPSNVGSLIKLVQLYLRNNNLTGTIPASIGNLTSLQQLHLSYNNLVGQVPDSVARLTKLREIGVAVNRLSGKFPASLYNLSFLELISISYNNFGGNLRSDIGNLFPNLQILHLAQNHFTGSIPSSLANATKLLQLDIPQNNFTGTVPSSISNLRNLLWLNVFGNSLGNGAPDDLNFIDHLTNCSNLQFLHIGLNQFGGILPNSIVNLSSHLTRLIITGNQIRGTIPKDISNLVSLDLLYLGYNRLTGSIPDSVGNLPNLGNLGLDSNSLTGVIPPPIGNLTKLLYLYLSYNKLEGTIPPTLGNCKQLQYILLYKNNLSGAIPQQLAILSSLILVNVSYNSFTGHLLTDIGNWSRLISLDLSHNNFSGGLKNLQLLDLSLNNLSGSIPHSMGTLSSLIYLNLSFNNLEGNVPVTGPFSNLSAVVLVGNRKLCGGIQELNLPPCAVQEPQRTRKKHVLALKFILVIVFVASFSILLLVIVFHYRRRSSKDQIDDRPTSGNFTKISYQQLLKATGGFSSENLIGSGGFGTVYKGTLGPNGMVVAVKVLNLQQEGASKSFIAECQALRNIRHRNLVKVIIACSSTDFKGNEFKALVYQYMPNGSLEEWLHPEVETPKDSLTILQRINIVTDMASALHYLHHQCQTSIGHCDIKPSNVLLDEDLKAHLGDFGLVRLLPGFDTEANLNQFSSLGVKGTIGYAAPEYGTGGKVSILGDMYSFGILILEIFTGRRPTHFVPREI</sequence>
<dbReference type="FunFam" id="3.80.10.10:FF:000383">
    <property type="entry name" value="Leucine-rich repeat receptor protein kinase EMS1"/>
    <property type="match status" value="1"/>
</dbReference>
<dbReference type="GO" id="GO:0004672">
    <property type="term" value="F:protein kinase activity"/>
    <property type="evidence" value="ECO:0007669"/>
    <property type="project" value="InterPro"/>
</dbReference>
<dbReference type="PRINTS" id="PR00019">
    <property type="entry name" value="LEURICHRPT"/>
</dbReference>
<dbReference type="PROSITE" id="PS50011">
    <property type="entry name" value="PROTEIN_KINASE_DOM"/>
    <property type="match status" value="1"/>
</dbReference>
<comment type="caution">
    <text evidence="16">The sequence shown here is derived from an EMBL/GenBank/DDBJ whole genome shotgun (WGS) entry which is preliminary data.</text>
</comment>
<evidence type="ECO:0000256" key="12">
    <source>
        <dbReference type="ARBA" id="ARBA00023136"/>
    </source>
</evidence>
<evidence type="ECO:0000256" key="14">
    <source>
        <dbReference type="SAM" id="Phobius"/>
    </source>
</evidence>
<reference evidence="16" key="1">
    <citation type="submission" date="2016-11" db="EMBL/GenBank/DDBJ databases">
        <title>The genome of Nicotiana attenuata.</title>
        <authorList>
            <person name="Xu S."/>
            <person name="Brockmoeller T."/>
            <person name="Gaquerel E."/>
            <person name="Navarro A."/>
            <person name="Kuhl H."/>
            <person name="Gase K."/>
            <person name="Ling Z."/>
            <person name="Zhou W."/>
            <person name="Kreitzer C."/>
            <person name="Stanke M."/>
            <person name="Tang H."/>
            <person name="Lyons E."/>
            <person name="Pandey P."/>
            <person name="Pandey S.P."/>
            <person name="Timmermann B."/>
            <person name="Baldwin I.T."/>
        </authorList>
    </citation>
    <scope>NUCLEOTIDE SEQUENCE [LARGE SCALE GENOMIC DNA]</scope>
    <source>
        <strain evidence="16">UT</strain>
    </source>
</reference>
<dbReference type="SUPFAM" id="SSF52047">
    <property type="entry name" value="RNI-like"/>
    <property type="match status" value="1"/>
</dbReference>
<dbReference type="PANTHER" id="PTHR27008:SF611">
    <property type="entry name" value="RECEPTOR KINASE"/>
    <property type="match status" value="1"/>
</dbReference>
<dbReference type="Pfam" id="PF23598">
    <property type="entry name" value="LRR_14"/>
    <property type="match status" value="1"/>
</dbReference>
<keyword evidence="8 13" id="KW-0547">Nucleotide-binding</keyword>
<dbReference type="InterPro" id="IPR000719">
    <property type="entry name" value="Prot_kinase_dom"/>
</dbReference>
<dbReference type="GO" id="GO:0016020">
    <property type="term" value="C:membrane"/>
    <property type="evidence" value="ECO:0007669"/>
    <property type="project" value="UniProtKB-SubCell"/>
</dbReference>
<organism evidence="16 17">
    <name type="scientific">Nicotiana attenuata</name>
    <name type="common">Coyote tobacco</name>
    <dbReference type="NCBI Taxonomy" id="49451"/>
    <lineage>
        <taxon>Eukaryota</taxon>
        <taxon>Viridiplantae</taxon>
        <taxon>Streptophyta</taxon>
        <taxon>Embryophyta</taxon>
        <taxon>Tracheophyta</taxon>
        <taxon>Spermatophyta</taxon>
        <taxon>Magnoliopsida</taxon>
        <taxon>eudicotyledons</taxon>
        <taxon>Gunneridae</taxon>
        <taxon>Pentapetalae</taxon>
        <taxon>asterids</taxon>
        <taxon>lamiids</taxon>
        <taxon>Solanales</taxon>
        <taxon>Solanaceae</taxon>
        <taxon>Nicotianoideae</taxon>
        <taxon>Nicotianeae</taxon>
        <taxon>Nicotiana</taxon>
    </lineage>
</organism>
<dbReference type="FunFam" id="3.80.10.10:FF:000565">
    <property type="entry name" value="Leucine-rich repeat receptor-like kinase protein FLORAL ORGAN NUMBER1"/>
    <property type="match status" value="1"/>
</dbReference>
<dbReference type="SUPFAM" id="SSF56112">
    <property type="entry name" value="Protein kinase-like (PK-like)"/>
    <property type="match status" value="1"/>
</dbReference>
<dbReference type="InterPro" id="IPR032675">
    <property type="entry name" value="LRR_dom_sf"/>
</dbReference>
<evidence type="ECO:0000256" key="3">
    <source>
        <dbReference type="ARBA" id="ARBA00022614"/>
    </source>
</evidence>
<dbReference type="InterPro" id="IPR017441">
    <property type="entry name" value="Protein_kinase_ATP_BS"/>
</dbReference>
<evidence type="ECO:0000256" key="9">
    <source>
        <dbReference type="ARBA" id="ARBA00022777"/>
    </source>
</evidence>
<keyword evidence="11 14" id="KW-1133">Transmembrane helix</keyword>
<accession>A0A314KWK6</accession>
<keyword evidence="5 14" id="KW-0812">Transmembrane</keyword>
<evidence type="ECO:0000256" key="6">
    <source>
        <dbReference type="ARBA" id="ARBA00022729"/>
    </source>
</evidence>
<dbReference type="PROSITE" id="PS00108">
    <property type="entry name" value="PROTEIN_KINASE_ST"/>
    <property type="match status" value="1"/>
</dbReference>
<keyword evidence="7" id="KW-0677">Repeat</keyword>
<feature type="transmembrane region" description="Helical" evidence="14">
    <location>
        <begin position="628"/>
        <end position="651"/>
    </location>
</feature>
<dbReference type="Gramene" id="OIT33064">
    <property type="protein sequence ID" value="OIT33064"/>
    <property type="gene ID" value="A4A49_16740"/>
</dbReference>
<dbReference type="InterPro" id="IPR051809">
    <property type="entry name" value="Plant_receptor-like_S/T_kinase"/>
</dbReference>
<keyword evidence="17" id="KW-1185">Reference proteome</keyword>
<evidence type="ECO:0000256" key="7">
    <source>
        <dbReference type="ARBA" id="ARBA00022737"/>
    </source>
</evidence>